<name>A0AAE0V2S7_9TELE</name>
<accession>A0AAE0V2S7</accession>
<feature type="transmembrane region" description="Helical" evidence="2">
    <location>
        <begin position="555"/>
        <end position="576"/>
    </location>
</feature>
<keyword evidence="2" id="KW-0472">Membrane</keyword>
<dbReference type="GO" id="GO:0055037">
    <property type="term" value="C:recycling endosome"/>
    <property type="evidence" value="ECO:0007669"/>
    <property type="project" value="TreeGrafter"/>
</dbReference>
<dbReference type="GO" id="GO:0030888">
    <property type="term" value="P:regulation of B cell proliferation"/>
    <property type="evidence" value="ECO:0007669"/>
    <property type="project" value="TreeGrafter"/>
</dbReference>
<dbReference type="InterPro" id="IPR003598">
    <property type="entry name" value="Ig_sub2"/>
</dbReference>
<dbReference type="SMART" id="SM00409">
    <property type="entry name" value="IG"/>
    <property type="match status" value="6"/>
</dbReference>
<feature type="compositionally biased region" description="Polar residues" evidence="1">
    <location>
        <begin position="633"/>
        <end position="649"/>
    </location>
</feature>
<dbReference type="SMART" id="SM00408">
    <property type="entry name" value="IGc2"/>
    <property type="match status" value="4"/>
</dbReference>
<protein>
    <recommendedName>
        <fullName evidence="3">Ig-like domain-containing protein</fullName>
    </recommendedName>
</protein>
<dbReference type="GO" id="GO:0033691">
    <property type="term" value="F:sialic acid binding"/>
    <property type="evidence" value="ECO:0007669"/>
    <property type="project" value="TreeGrafter"/>
</dbReference>
<evidence type="ECO:0000256" key="2">
    <source>
        <dbReference type="SAM" id="Phobius"/>
    </source>
</evidence>
<organism evidence="4 5">
    <name type="scientific">Hemibagrus guttatus</name>
    <dbReference type="NCBI Taxonomy" id="175788"/>
    <lineage>
        <taxon>Eukaryota</taxon>
        <taxon>Metazoa</taxon>
        <taxon>Chordata</taxon>
        <taxon>Craniata</taxon>
        <taxon>Vertebrata</taxon>
        <taxon>Euteleostomi</taxon>
        <taxon>Actinopterygii</taxon>
        <taxon>Neopterygii</taxon>
        <taxon>Teleostei</taxon>
        <taxon>Ostariophysi</taxon>
        <taxon>Siluriformes</taxon>
        <taxon>Bagridae</taxon>
        <taxon>Hemibagrus</taxon>
    </lineage>
</organism>
<dbReference type="GO" id="GO:0070062">
    <property type="term" value="C:extracellular exosome"/>
    <property type="evidence" value="ECO:0007669"/>
    <property type="project" value="TreeGrafter"/>
</dbReference>
<dbReference type="InterPro" id="IPR007110">
    <property type="entry name" value="Ig-like_dom"/>
</dbReference>
<dbReference type="GO" id="GO:0042609">
    <property type="term" value="F:CD4 receptor binding"/>
    <property type="evidence" value="ECO:0007669"/>
    <property type="project" value="TreeGrafter"/>
</dbReference>
<gene>
    <name evidence="4" type="ORF">QTP70_015223</name>
</gene>
<dbReference type="GO" id="GO:0019903">
    <property type="term" value="F:protein phosphatase binding"/>
    <property type="evidence" value="ECO:0007669"/>
    <property type="project" value="TreeGrafter"/>
</dbReference>
<comment type="caution">
    <text evidence="4">The sequence shown here is derived from an EMBL/GenBank/DDBJ whole genome shotgun (WGS) entry which is preliminary data.</text>
</comment>
<evidence type="ECO:0000313" key="4">
    <source>
        <dbReference type="EMBL" id="KAK3531241.1"/>
    </source>
</evidence>
<feature type="region of interest" description="Disordered" evidence="1">
    <location>
        <begin position="632"/>
        <end position="655"/>
    </location>
</feature>
<evidence type="ECO:0000313" key="5">
    <source>
        <dbReference type="Proteomes" id="UP001274896"/>
    </source>
</evidence>
<dbReference type="Proteomes" id="UP001274896">
    <property type="component" value="Unassembled WGS sequence"/>
</dbReference>
<dbReference type="GO" id="GO:0050859">
    <property type="term" value="P:negative regulation of B cell receptor signaling pathway"/>
    <property type="evidence" value="ECO:0007669"/>
    <property type="project" value="TreeGrafter"/>
</dbReference>
<dbReference type="EMBL" id="JAUCMX010000011">
    <property type="protein sequence ID" value="KAK3531241.1"/>
    <property type="molecule type" value="Genomic_DNA"/>
</dbReference>
<dbReference type="PANTHER" id="PTHR46958:SF1">
    <property type="entry name" value="B-CELL RECEPTOR CD22"/>
    <property type="match status" value="1"/>
</dbReference>
<dbReference type="Gene3D" id="2.60.40.10">
    <property type="entry name" value="Immunoglobulins"/>
    <property type="match status" value="6"/>
</dbReference>
<dbReference type="AlphaFoldDB" id="A0AAE0V2S7"/>
<feature type="domain" description="Ig-like" evidence="3">
    <location>
        <begin position="191"/>
        <end position="276"/>
    </location>
</feature>
<dbReference type="CDD" id="cd00096">
    <property type="entry name" value="Ig"/>
    <property type="match status" value="3"/>
</dbReference>
<dbReference type="PROSITE" id="PS50835">
    <property type="entry name" value="IG_LIKE"/>
    <property type="match status" value="5"/>
</dbReference>
<feature type="domain" description="Ig-like" evidence="3">
    <location>
        <begin position="286"/>
        <end position="371"/>
    </location>
</feature>
<evidence type="ECO:0000256" key="1">
    <source>
        <dbReference type="SAM" id="MobiDB-lite"/>
    </source>
</evidence>
<dbReference type="Pfam" id="PF13927">
    <property type="entry name" value="Ig_3"/>
    <property type="match status" value="2"/>
</dbReference>
<feature type="domain" description="Ig-like" evidence="3">
    <location>
        <begin position="100"/>
        <end position="183"/>
    </location>
</feature>
<feature type="domain" description="Ig-like" evidence="3">
    <location>
        <begin position="376"/>
        <end position="459"/>
    </location>
</feature>
<feature type="region of interest" description="Disordered" evidence="1">
    <location>
        <begin position="754"/>
        <end position="776"/>
    </location>
</feature>
<dbReference type="GO" id="GO:0005769">
    <property type="term" value="C:early endosome"/>
    <property type="evidence" value="ECO:0007669"/>
    <property type="project" value="TreeGrafter"/>
</dbReference>
<keyword evidence="5" id="KW-1185">Reference proteome</keyword>
<reference evidence="4" key="1">
    <citation type="submission" date="2023-06" db="EMBL/GenBank/DDBJ databases">
        <title>Male Hemibagrus guttatus genome.</title>
        <authorList>
            <person name="Bian C."/>
        </authorList>
    </citation>
    <scope>NUCLEOTIDE SEQUENCE</scope>
    <source>
        <strain evidence="4">Male_cb2023</strain>
        <tissue evidence="4">Muscle</tissue>
    </source>
</reference>
<dbReference type="Pfam" id="PF13895">
    <property type="entry name" value="Ig_2"/>
    <property type="match status" value="3"/>
</dbReference>
<dbReference type="InterPro" id="IPR036179">
    <property type="entry name" value="Ig-like_dom_sf"/>
</dbReference>
<dbReference type="SUPFAM" id="SSF48726">
    <property type="entry name" value="Immunoglobulin"/>
    <property type="match status" value="4"/>
</dbReference>
<keyword evidence="2" id="KW-0812">Transmembrane</keyword>
<dbReference type="InterPro" id="IPR013783">
    <property type="entry name" value="Ig-like_fold"/>
</dbReference>
<proteinExistence type="predicted"/>
<sequence length="803" mass="90279">MANPCKVHIKPPNLNMPFKDGDTVRFQCATSAACGSYPHWQLGDLSEPPIEKDSVDGEKYSELNLALNWKYDGKTLTCHHERVYDPCLERSVTLIVEYAPKGVNISPTNNNLIEGDELTLTCVVQDSKPAVEVYSYRWYKDGQEINHQTTKTFTVRSVTQSHKGDYECKAKNSVGETKSTDVAKVFVRHVPHSTYINGISGIKLGFQLNLQCNTVANPPPEIYYWYFKPEHKQQFLMLSNIYQVYYIEKVAVSNAGVYVCSAKNNIGTGANSSEVNVLVYYSPKKPNLAMKQVVKENEIFSITCTVESSPQAELILSRSSLTNSGKDKILLKNFQANFLNLTLKASVSDAGVYTCSAKNSEGENSSDDHLKVLYAPKNVKASAYPGEELKEGSELRLTCKADSVPQVSAYTWKKNFGARSLVVGHEPTLTIRPLMSADSDHYFCITRNEIGSTESPTIFIRVKYQPQITIIHNMTSMGLFEEAVPVHLSCSVQCYPPATSFAWYKLEENTLFLSNDQNYTVQPQNPGMYYCEASNEMGNSISEPVKINNYSIIQLLIKIVISLLVILFLIGVLFLLQRIMLKKRCSGTNEAAQQSFFSSAVPLWSNLRSSGSRNNITNNLVMEGSSEIFGYRDNQSSTRCSRKSPSQQEHTSRKVNHSSYLHILPNYDIQTTYDVLKLPPNKLKQERHSEEDLTTVNYAMLQFMDSNKPNKSVSSRDSGDPDYAKVIKKKQMPNEHLPVFYAEVAPLVVVRPCPGDRDENPQTETGPGYWTRPPGGPYPSQSTRYWSRDLTCLEHTWARSHTS</sequence>
<dbReference type="GO" id="GO:0009897">
    <property type="term" value="C:external side of plasma membrane"/>
    <property type="evidence" value="ECO:0007669"/>
    <property type="project" value="TreeGrafter"/>
</dbReference>
<evidence type="ECO:0000259" key="3">
    <source>
        <dbReference type="PROSITE" id="PS50835"/>
    </source>
</evidence>
<feature type="domain" description="Ig-like" evidence="3">
    <location>
        <begin position="466"/>
        <end position="548"/>
    </location>
</feature>
<dbReference type="GO" id="GO:0042113">
    <property type="term" value="P:B cell activation"/>
    <property type="evidence" value="ECO:0007669"/>
    <property type="project" value="TreeGrafter"/>
</dbReference>
<dbReference type="PANTHER" id="PTHR46958">
    <property type="entry name" value="B-CELL RECEPTOR CD22"/>
    <property type="match status" value="1"/>
</dbReference>
<keyword evidence="2" id="KW-1133">Transmembrane helix</keyword>
<dbReference type="InterPro" id="IPR003599">
    <property type="entry name" value="Ig_sub"/>
</dbReference>